<evidence type="ECO:0000313" key="4">
    <source>
        <dbReference type="Proteomes" id="UP000283513"/>
    </source>
</evidence>
<evidence type="ECO:0000313" key="3">
    <source>
        <dbReference type="EMBL" id="RHC12666.1"/>
    </source>
</evidence>
<dbReference type="PANTHER" id="PTHR46558">
    <property type="entry name" value="TRACRIPTIONAL REGULATORY PROTEIN-RELATED-RELATED"/>
    <property type="match status" value="1"/>
</dbReference>
<dbReference type="InterPro" id="IPR001387">
    <property type="entry name" value="Cro/C1-type_HTH"/>
</dbReference>
<dbReference type="GO" id="GO:0003677">
    <property type="term" value="F:DNA binding"/>
    <property type="evidence" value="ECO:0007669"/>
    <property type="project" value="UniProtKB-KW"/>
</dbReference>
<gene>
    <name evidence="3" type="ORF">DW856_18675</name>
</gene>
<accession>A0A413YUC7</accession>
<sequence length="98" mass="10994">MLENLGYKLKTLRVRNQLSRKQVAELVGVSVSTIGLYESNERLPSLPVLVKLACQYKTSVDYLLNIDTSDKNSLSLDGLTDKQIKALKMTAECFRNSN</sequence>
<dbReference type="Proteomes" id="UP000283513">
    <property type="component" value="Unassembled WGS sequence"/>
</dbReference>
<dbReference type="SMART" id="SM00530">
    <property type="entry name" value="HTH_XRE"/>
    <property type="match status" value="1"/>
</dbReference>
<keyword evidence="1" id="KW-0238">DNA-binding</keyword>
<evidence type="ECO:0000259" key="2">
    <source>
        <dbReference type="PROSITE" id="PS50943"/>
    </source>
</evidence>
<dbReference type="InterPro" id="IPR010982">
    <property type="entry name" value="Lambda_DNA-bd_dom_sf"/>
</dbReference>
<evidence type="ECO:0000256" key="1">
    <source>
        <dbReference type="ARBA" id="ARBA00023125"/>
    </source>
</evidence>
<dbReference type="Pfam" id="PF01381">
    <property type="entry name" value="HTH_3"/>
    <property type="match status" value="1"/>
</dbReference>
<organism evidence="3 4">
    <name type="scientific">Roseburia intestinalis</name>
    <dbReference type="NCBI Taxonomy" id="166486"/>
    <lineage>
        <taxon>Bacteria</taxon>
        <taxon>Bacillati</taxon>
        <taxon>Bacillota</taxon>
        <taxon>Clostridia</taxon>
        <taxon>Lachnospirales</taxon>
        <taxon>Lachnospiraceae</taxon>
        <taxon>Roseburia</taxon>
    </lineage>
</organism>
<proteinExistence type="predicted"/>
<dbReference type="PROSITE" id="PS50943">
    <property type="entry name" value="HTH_CROC1"/>
    <property type="match status" value="1"/>
</dbReference>
<dbReference type="CDD" id="cd00093">
    <property type="entry name" value="HTH_XRE"/>
    <property type="match status" value="1"/>
</dbReference>
<dbReference type="EMBL" id="QSHO01000026">
    <property type="protein sequence ID" value="RHC12666.1"/>
    <property type="molecule type" value="Genomic_DNA"/>
</dbReference>
<dbReference type="RefSeq" id="WP_118599406.1">
    <property type="nucleotide sequence ID" value="NZ_QSHO01000026.1"/>
</dbReference>
<feature type="domain" description="HTH cro/C1-type" evidence="2">
    <location>
        <begin position="9"/>
        <end position="63"/>
    </location>
</feature>
<dbReference type="Gene3D" id="1.10.260.40">
    <property type="entry name" value="lambda repressor-like DNA-binding domains"/>
    <property type="match status" value="1"/>
</dbReference>
<dbReference type="PANTHER" id="PTHR46558:SF11">
    <property type="entry name" value="HTH-TYPE TRANSCRIPTIONAL REGULATOR XRE"/>
    <property type="match status" value="1"/>
</dbReference>
<protein>
    <submittedName>
        <fullName evidence="3">XRE family transcriptional regulator</fullName>
    </submittedName>
</protein>
<comment type="caution">
    <text evidence="3">The sequence shown here is derived from an EMBL/GenBank/DDBJ whole genome shotgun (WGS) entry which is preliminary data.</text>
</comment>
<dbReference type="SUPFAM" id="SSF47413">
    <property type="entry name" value="lambda repressor-like DNA-binding domains"/>
    <property type="match status" value="1"/>
</dbReference>
<reference evidence="3 4" key="1">
    <citation type="submission" date="2018-08" db="EMBL/GenBank/DDBJ databases">
        <title>A genome reference for cultivated species of the human gut microbiota.</title>
        <authorList>
            <person name="Zou Y."/>
            <person name="Xue W."/>
            <person name="Luo G."/>
        </authorList>
    </citation>
    <scope>NUCLEOTIDE SEQUENCE [LARGE SCALE GENOMIC DNA]</scope>
    <source>
        <strain evidence="3 4">AM37-1AC</strain>
    </source>
</reference>
<dbReference type="AlphaFoldDB" id="A0A413YUC7"/>
<name>A0A413YUC7_9FIRM</name>